<protein>
    <recommendedName>
        <fullName evidence="3">SnoaL-like domain-containing protein</fullName>
    </recommendedName>
</protein>
<dbReference type="Proteomes" id="UP001301653">
    <property type="component" value="Unassembled WGS sequence"/>
</dbReference>
<evidence type="ECO:0008006" key="3">
    <source>
        <dbReference type="Google" id="ProtNLM"/>
    </source>
</evidence>
<organism evidence="1 2">
    <name type="scientific">Stenotrophomonas capsici</name>
    <dbReference type="NCBI Taxonomy" id="3110230"/>
    <lineage>
        <taxon>Bacteria</taxon>
        <taxon>Pseudomonadati</taxon>
        <taxon>Pseudomonadota</taxon>
        <taxon>Gammaproteobacteria</taxon>
        <taxon>Lysobacterales</taxon>
        <taxon>Lysobacteraceae</taxon>
        <taxon>Stenotrophomonas</taxon>
    </lineage>
</organism>
<reference evidence="1 2" key="1">
    <citation type="submission" date="2023-12" db="EMBL/GenBank/DDBJ databases">
        <title>Stenotrophomonas guangdongensis sp. nov., isolated from wilted pepper plants (Capsicum annuum).</title>
        <authorList>
            <person name="Qiu M."/>
            <person name="Li Y."/>
            <person name="Liu Q."/>
            <person name="Zhang X."/>
            <person name="Huang Y."/>
            <person name="Guo R."/>
            <person name="Hu M."/>
            <person name="Zhou J."/>
            <person name="Zhou X."/>
        </authorList>
    </citation>
    <scope>NUCLEOTIDE SEQUENCE [LARGE SCALE GENOMIC DNA]</scope>
    <source>
        <strain evidence="1 2">MH1</strain>
    </source>
</reference>
<evidence type="ECO:0000313" key="1">
    <source>
        <dbReference type="EMBL" id="MEA5666769.1"/>
    </source>
</evidence>
<proteinExistence type="predicted"/>
<comment type="caution">
    <text evidence="1">The sequence shown here is derived from an EMBL/GenBank/DDBJ whole genome shotgun (WGS) entry which is preliminary data.</text>
</comment>
<accession>A0ABU5V0A6</accession>
<keyword evidence="2" id="KW-1185">Reference proteome</keyword>
<name>A0ABU5V0A6_9GAMM</name>
<evidence type="ECO:0000313" key="2">
    <source>
        <dbReference type="Proteomes" id="UP001301653"/>
    </source>
</evidence>
<gene>
    <name evidence="1" type="ORF">VA603_04365</name>
</gene>
<dbReference type="RefSeq" id="WP_323438022.1">
    <property type="nucleotide sequence ID" value="NZ_JAYFUH010000061.1"/>
</dbReference>
<sequence length="165" mass="18426">MKFLVSLAVVIAAVAGIYQWGGNSLSERQVRAFYERADEAMAIADDKALCELLAEDYQQSVVMKTENAQSERSLGKKEYCAELARTMDMMRQLQAQLGRIPLRHQQTIKSITLSEDGSTAKVELSSVLEIPGMRMVSRGRDTIERNRWKVLVTRSVAVVHAGANH</sequence>
<dbReference type="EMBL" id="JAYFUH010000061">
    <property type="protein sequence ID" value="MEA5666769.1"/>
    <property type="molecule type" value="Genomic_DNA"/>
</dbReference>